<evidence type="ECO:0000256" key="12">
    <source>
        <dbReference type="ARBA" id="ARBA00030078"/>
    </source>
</evidence>
<dbReference type="Proteomes" id="UP000054776">
    <property type="component" value="Unassembled WGS sequence"/>
</dbReference>
<evidence type="ECO:0000259" key="21">
    <source>
        <dbReference type="Pfam" id="PF17682"/>
    </source>
</evidence>
<evidence type="ECO:0000313" key="26">
    <source>
        <dbReference type="Proteomes" id="UP000054776"/>
    </source>
</evidence>
<keyword evidence="7 18" id="KW-0812">Transmembrane</keyword>
<comment type="catalytic activity">
    <reaction evidence="17">
        <text>a D-aminoacyl-tRNA + H2O = a tRNA + a D-alpha-amino acid + H(+)</text>
        <dbReference type="Rhea" id="RHEA:13953"/>
        <dbReference type="Rhea" id="RHEA-COMP:10123"/>
        <dbReference type="Rhea" id="RHEA-COMP:10124"/>
        <dbReference type="ChEBI" id="CHEBI:15377"/>
        <dbReference type="ChEBI" id="CHEBI:15378"/>
        <dbReference type="ChEBI" id="CHEBI:59871"/>
        <dbReference type="ChEBI" id="CHEBI:78442"/>
        <dbReference type="ChEBI" id="CHEBI:79333"/>
        <dbReference type="EC" id="3.1.1.96"/>
    </reaction>
</comment>
<evidence type="ECO:0000256" key="13">
    <source>
        <dbReference type="ARBA" id="ARBA00030216"/>
    </source>
</evidence>
<evidence type="ECO:0000256" key="11">
    <source>
        <dbReference type="ARBA" id="ARBA00023136"/>
    </source>
</evidence>
<dbReference type="InterPro" id="IPR008814">
    <property type="entry name" value="Swp1"/>
</dbReference>
<dbReference type="InterPro" id="IPR042536">
    <property type="entry name" value="TFIIIC_tauA_Sfc1"/>
</dbReference>
<evidence type="ECO:0000256" key="10">
    <source>
        <dbReference type="ARBA" id="ARBA00022989"/>
    </source>
</evidence>
<proteinExistence type="inferred from homology"/>
<comment type="caution">
    <text evidence="25">The sequence shown here is derived from an EMBL/GenBank/DDBJ whole genome shotgun (WGS) entry which is preliminary data.</text>
</comment>
<dbReference type="Pfam" id="PF09734">
    <property type="entry name" value="Tau95"/>
    <property type="match status" value="1"/>
</dbReference>
<comment type="function">
    <text evidence="1">Subunit of the oligosaccharyl transferase (OST) complex that catalyzes the initial transfer of a defined glycan (Glc(3)Man(9)GlcNAc(2) in eukaryotes) from the lipid carrier dolichol-pyrophosphate to an asparagine residue within an Asn-X-Ser/Thr consensus motif in nascent polypeptide chains, the first step in protein N-glycosylation. N-glycosylation occurs cotranslationally and the complex associates with the Sec61 complex at the channel-forming translocon complex that mediates protein translocation across the endoplasmic reticulum (ER). All subunits are required for a maximal enzyme activity.</text>
</comment>
<evidence type="ECO:0000256" key="9">
    <source>
        <dbReference type="ARBA" id="ARBA00022824"/>
    </source>
</evidence>
<evidence type="ECO:0000256" key="17">
    <source>
        <dbReference type="ARBA" id="ARBA00048018"/>
    </source>
</evidence>
<keyword evidence="8" id="KW-0732">Signal</keyword>
<dbReference type="PANTHER" id="PTHR12640">
    <property type="entry name" value="RIBOPHORIN II"/>
    <property type="match status" value="1"/>
</dbReference>
<keyword evidence="10 18" id="KW-1133">Transmembrane helix</keyword>
<dbReference type="Pfam" id="PF02580">
    <property type="entry name" value="Tyr_Deacylase"/>
    <property type="match status" value="1"/>
</dbReference>
<feature type="domain" description="Transcription factor IIIC subunit 5 HTH" evidence="20">
    <location>
        <begin position="990"/>
        <end position="1107"/>
    </location>
</feature>
<evidence type="ECO:0000256" key="8">
    <source>
        <dbReference type="ARBA" id="ARBA00022729"/>
    </source>
</evidence>
<dbReference type="OrthoDB" id="275783at2759"/>
<dbReference type="SUPFAM" id="SSF69500">
    <property type="entry name" value="DTD-like"/>
    <property type="match status" value="1"/>
</dbReference>
<feature type="domain" description="Ribophorin II third" evidence="22">
    <location>
        <begin position="416"/>
        <end position="527"/>
    </location>
</feature>
<dbReference type="Pfam" id="PF23860">
    <property type="entry name" value="Ribophorin_II_3rd"/>
    <property type="match status" value="1"/>
</dbReference>
<dbReference type="Pfam" id="PF25147">
    <property type="entry name" value="Ribophorin_II_C"/>
    <property type="match status" value="1"/>
</dbReference>
<sequence>MMISNFCFKCILHAVIVCCIVGVGNSMILTEVMTESDVAAAHQFFLDSISKQSSIESLAWAANGLKTINKKIPDDKAKLICESAKEAVKNTSEIQPIYWAAFAVQALENCQLPSFPSNHFDKYLSDKSNAKIVAYAVSSIDDMEKMRSIVSALVKTSTSPNDRSMLLNTAPFLSGDLKFLTDCVNDLVSKADETDERYLRFDGGIGTTASIVHGIYQLSAKTGNPVVLKKEQILKFANYLISRRRIYHPRVTSLIFSALHDMADDKVANLPKNSVPLAILLEHKGALDEVKSSIRVNLDSCIRIIRFMVTDIFGHIVTTDRVIADKIVHTSSDEVVINSKPFSRTSANGNDIYELKFFDQKRKAGFYECFVSVGATNSKYMPIVQEAVVIKVSREILISGLNLAVHESERFPLDGKTESMKINEKKLMQLSADDHQKLAVIFVISDKLTKESVLVDQAYLQFEEQNTKSTIIVPVSNDANANVYKADIDFKQMAKDYEFTSGMYEISLIVGDDVIINSVILKLALLNLQLPAVVEHARKSVLVATDYKMKPEILHSFRPPEKRPPKFISDIFSVAVVIPFFLLLCIWFYLGANIWAIPLSPVVIVFHAGLGGIFWLYYQFWIHLNMFETLKYLGILGTITFLSGISVLRKRADRINILNESCFAKVNGEVVSRIQRGICALIGLSRDDDANDIEYIVRKLLNLRIFSGDAEKRWDKSVNDLQLEILCVSQVSFAKAAQFYSTFVDKLRQNYKEDLVKGLFTIYSTQIQKQLSTAVQIELGEVNDIWKCAFVDDFQCFYRFTEYELLNAMLSENNSCEEFMAICYPGIVKNVDKALESLGGMKEIEKHNTRSLELNFHRKSNLFSRPVLSKRREGAFLIIRARRLIQAGPSSSKQTTNSVQLDVVGTLSSIHDFSSSLFDFQYLPMRKNEDGQYSEIYSALVPSTKEQAERWFIPPIPDQELFLIPFSFTRLCTSSESILSREVANYDLETPGRTAETARKNRKTHTRMAVATDEFPAEPSPLAMKRVNENTFDPAVHEALEKAFSERPMWLKYSLIVKLKLDERDVKRLLPKFAFHIISGPWGRNWCRYKYDPREDTNSWKFQTMHFPFFRFGGESVLSEAFIKWQIKVSSIATRSSKEWDKLLTTEPTFEYTEGCLPPLRSMWYQMCDIHLPAVEELLSNRLSENQTESHPTDGWLKSGTLDEIRELIKLDFKKTIDTLNAKAKANFKQCST</sequence>
<dbReference type="EC" id="3.1.1.96" evidence="5"/>
<gene>
    <name evidence="25" type="primary">RPN2</name>
    <name evidence="25" type="ORF">T01_11110</name>
</gene>
<dbReference type="Pfam" id="PF23861">
    <property type="entry name" value="Ribophorin_II_2nd"/>
    <property type="match status" value="1"/>
</dbReference>
<comment type="pathway">
    <text evidence="3">Protein modification; protein glycosylation.</text>
</comment>
<protein>
    <recommendedName>
        <fullName evidence="6">Dolichyl-diphosphooligosaccharide--protein glycosyltransferase subunit 2</fullName>
        <ecNumber evidence="5">3.1.1.96</ecNumber>
    </recommendedName>
    <alternativeName>
        <fullName evidence="13">Dolichyl-diphosphooligosaccharide--protein glycosyltransferase 63 kDa subunit</fullName>
    </alternativeName>
    <alternativeName>
        <fullName evidence="14">Ribophorin II</fullName>
    </alternativeName>
    <alternativeName>
        <fullName evidence="12">Ribophorin-2</fullName>
    </alternativeName>
</protein>
<feature type="transmembrane region" description="Helical" evidence="18">
    <location>
        <begin position="571"/>
        <end position="590"/>
    </location>
</feature>
<dbReference type="GO" id="GO:0008250">
    <property type="term" value="C:oligosaccharyltransferase complex"/>
    <property type="evidence" value="ECO:0007669"/>
    <property type="project" value="InterPro"/>
</dbReference>
<comment type="subcellular location">
    <subcellularLocation>
        <location evidence="2">Endoplasmic reticulum membrane</location>
        <topology evidence="2">Multi-pass membrane protein</topology>
    </subcellularLocation>
</comment>
<evidence type="ECO:0000256" key="5">
    <source>
        <dbReference type="ARBA" id="ARBA00013056"/>
    </source>
</evidence>
<dbReference type="PANTHER" id="PTHR12640:SF0">
    <property type="entry name" value="DOLICHYL-DIPHOSPHOOLIGOSACCHARIDE--PROTEIN GLYCOSYLTRANSFERASE SUBUNIT 2"/>
    <property type="match status" value="1"/>
</dbReference>
<evidence type="ECO:0000256" key="7">
    <source>
        <dbReference type="ARBA" id="ARBA00022692"/>
    </source>
</evidence>
<dbReference type="InterPro" id="IPR023509">
    <property type="entry name" value="DTD-like_sf"/>
</dbReference>
<evidence type="ECO:0000259" key="20">
    <source>
        <dbReference type="Pfam" id="PF09734"/>
    </source>
</evidence>
<evidence type="ECO:0000259" key="22">
    <source>
        <dbReference type="Pfam" id="PF23860"/>
    </source>
</evidence>
<dbReference type="eggNOG" id="KOG2447">
    <property type="taxonomic scope" value="Eukaryota"/>
</dbReference>
<keyword evidence="25" id="KW-0808">Transferase</keyword>
<dbReference type="InterPro" id="IPR055375">
    <property type="entry name" value="Ribophorin_II_2nd"/>
</dbReference>
<dbReference type="Pfam" id="PF05817">
    <property type="entry name" value="Ribophorin_II"/>
    <property type="match status" value="1"/>
</dbReference>
<dbReference type="InterPro" id="IPR056790">
    <property type="entry name" value="Ribophorin_II_C"/>
</dbReference>
<feature type="domain" description="Ribophorin II second" evidence="23">
    <location>
        <begin position="304"/>
        <end position="392"/>
    </location>
</feature>
<dbReference type="GO" id="GO:0016740">
    <property type="term" value="F:transferase activity"/>
    <property type="evidence" value="ECO:0007669"/>
    <property type="project" value="UniProtKB-KW"/>
</dbReference>
<evidence type="ECO:0000259" key="24">
    <source>
        <dbReference type="Pfam" id="PF25147"/>
    </source>
</evidence>
<dbReference type="Gene3D" id="3.30.200.160">
    <property type="entry name" value="TFIIIC, subcomplex tauA, subunit Sfc1, barrel domain"/>
    <property type="match status" value="1"/>
</dbReference>
<dbReference type="GO" id="GO:0006487">
    <property type="term" value="P:protein N-linked glycosylation"/>
    <property type="evidence" value="ECO:0007669"/>
    <property type="project" value="TreeGrafter"/>
</dbReference>
<keyword evidence="11 18" id="KW-0472">Membrane</keyword>
<feature type="transmembrane region" description="Helical" evidence="18">
    <location>
        <begin position="597"/>
        <end position="618"/>
    </location>
</feature>
<feature type="domain" description="Ribophorin II C-terminal" evidence="24">
    <location>
        <begin position="557"/>
        <end position="653"/>
    </location>
</feature>
<reference evidence="25 26" key="1">
    <citation type="submission" date="2015-01" db="EMBL/GenBank/DDBJ databases">
        <title>Evolution of Trichinella species and genotypes.</title>
        <authorList>
            <person name="Korhonen P.K."/>
            <person name="Edoardo P."/>
            <person name="Giuseppe L.R."/>
            <person name="Gasser R.B."/>
        </authorList>
    </citation>
    <scope>NUCLEOTIDE SEQUENCE [LARGE SCALE GENOMIC DNA]</scope>
    <source>
        <strain evidence="25">ISS3</strain>
    </source>
</reference>
<evidence type="ECO:0000256" key="15">
    <source>
        <dbReference type="ARBA" id="ARBA00046750"/>
    </source>
</evidence>
<accession>A0A0V1B9M8</accession>
<feature type="domain" description="Ribophorin II N-terminal" evidence="19">
    <location>
        <begin position="34"/>
        <end position="250"/>
    </location>
</feature>
<dbReference type="STRING" id="6334.A0A0V1B9M8"/>
<comment type="catalytic activity">
    <reaction evidence="16">
        <text>glycyl-tRNA(Ala) + H2O = tRNA(Ala) + glycine + H(+)</text>
        <dbReference type="Rhea" id="RHEA:53744"/>
        <dbReference type="Rhea" id="RHEA-COMP:9657"/>
        <dbReference type="Rhea" id="RHEA-COMP:13640"/>
        <dbReference type="ChEBI" id="CHEBI:15377"/>
        <dbReference type="ChEBI" id="CHEBI:15378"/>
        <dbReference type="ChEBI" id="CHEBI:57305"/>
        <dbReference type="ChEBI" id="CHEBI:78442"/>
        <dbReference type="ChEBI" id="CHEBI:78522"/>
        <dbReference type="EC" id="3.1.1.96"/>
    </reaction>
</comment>
<evidence type="ECO:0000256" key="2">
    <source>
        <dbReference type="ARBA" id="ARBA00004477"/>
    </source>
</evidence>
<evidence type="ECO:0000256" key="3">
    <source>
        <dbReference type="ARBA" id="ARBA00004922"/>
    </source>
</evidence>
<comment type="subunit">
    <text evidence="15">Component of the oligosaccharyltransferase (OST) complex. OST exists in two different complex forms which contain common core subunits RPN1, RPN2, OST48, OST4, DAD1 and TMEM258, either STT3A or STT3B as catalytic subunits, and form-specific accessory subunits. STT3A complex assembly occurs through the formation of 3 subcomplexes. Subcomplex 1 contains RPN1 and TMEM258, subcomplex 2 contains the STT3A-specific subunits STT3A, DC2/OSTC, and KCP2 as well as the core subunit OST4, and subcomplex 3 contains RPN2, DAD1, and OST48. The STT3A complex can form stable complexes with the Sec61 complex or with both the Sec61 and TRAP complexes. Interacts with DDI2. Interacts with TMEM35A/NACHO.</text>
</comment>
<evidence type="ECO:0000256" key="16">
    <source>
        <dbReference type="ARBA" id="ARBA00047676"/>
    </source>
</evidence>
<dbReference type="EMBL" id="JYDH01000084">
    <property type="protein sequence ID" value="KRY33299.1"/>
    <property type="molecule type" value="Genomic_DNA"/>
</dbReference>
<organism evidence="25 26">
    <name type="scientific">Trichinella spiralis</name>
    <name type="common">Trichina worm</name>
    <dbReference type="NCBI Taxonomy" id="6334"/>
    <lineage>
        <taxon>Eukaryota</taxon>
        <taxon>Metazoa</taxon>
        <taxon>Ecdysozoa</taxon>
        <taxon>Nematoda</taxon>
        <taxon>Enoplea</taxon>
        <taxon>Dorylaimia</taxon>
        <taxon>Trichinellida</taxon>
        <taxon>Trichinellidae</taxon>
        <taxon>Trichinella</taxon>
    </lineage>
</organism>
<dbReference type="InParanoid" id="A0A0V1B9M8"/>
<keyword evidence="9" id="KW-0256">Endoplasmic reticulum</keyword>
<dbReference type="GO" id="GO:0051499">
    <property type="term" value="F:D-aminoacyl-tRNA deacylase activity"/>
    <property type="evidence" value="ECO:0007669"/>
    <property type="project" value="UniProtKB-EC"/>
</dbReference>
<evidence type="ECO:0000259" key="23">
    <source>
        <dbReference type="Pfam" id="PF23861"/>
    </source>
</evidence>
<evidence type="ECO:0000313" key="25">
    <source>
        <dbReference type="EMBL" id="KRY33299.1"/>
    </source>
</evidence>
<evidence type="ECO:0000256" key="18">
    <source>
        <dbReference type="SAM" id="Phobius"/>
    </source>
</evidence>
<feature type="domain" description="Transcription factor IIIC subunit Tfc1/Sfc1 triple barrel" evidence="21">
    <location>
        <begin position="821"/>
        <end position="923"/>
    </location>
</feature>
<dbReference type="Pfam" id="PF17682">
    <property type="entry name" value="Tau95_N"/>
    <property type="match status" value="1"/>
</dbReference>
<dbReference type="AlphaFoldDB" id="A0A0V1B9M8"/>
<dbReference type="Gene3D" id="3.50.80.10">
    <property type="entry name" value="D-tyrosyl-tRNA(Tyr) deacylase"/>
    <property type="match status" value="1"/>
</dbReference>
<name>A0A0V1B9M8_TRISP</name>
<evidence type="ECO:0000256" key="14">
    <source>
        <dbReference type="ARBA" id="ARBA00032139"/>
    </source>
</evidence>
<dbReference type="InterPro" id="IPR003732">
    <property type="entry name" value="Daa-tRNA_deacyls_DTD"/>
</dbReference>
<comment type="similarity">
    <text evidence="4">Belongs to the SWP1 family.</text>
</comment>
<evidence type="ECO:0000256" key="4">
    <source>
        <dbReference type="ARBA" id="ARBA00009038"/>
    </source>
</evidence>
<dbReference type="InterPro" id="IPR019136">
    <property type="entry name" value="TF_IIIC_su-5_HTH"/>
</dbReference>
<evidence type="ECO:0000256" key="1">
    <source>
        <dbReference type="ARBA" id="ARBA00002791"/>
    </source>
</evidence>
<keyword evidence="26" id="KW-1185">Reference proteome</keyword>
<evidence type="ECO:0000256" key="6">
    <source>
        <dbReference type="ARBA" id="ARBA00017612"/>
    </source>
</evidence>
<dbReference type="InterPro" id="IPR055374">
    <property type="entry name" value="Ribophorin_II_3rd"/>
</dbReference>
<evidence type="ECO:0000259" key="19">
    <source>
        <dbReference type="Pfam" id="PF05817"/>
    </source>
</evidence>
<dbReference type="InterPro" id="IPR055373">
    <property type="entry name" value="Ribophorin_II_N"/>
</dbReference>
<dbReference type="InterPro" id="IPR041499">
    <property type="entry name" value="Tfc1/Sfc1_N"/>
</dbReference>